<feature type="domain" description="Fibronectin type-III" evidence="5">
    <location>
        <begin position="1066"/>
        <end position="1152"/>
    </location>
</feature>
<dbReference type="InterPro" id="IPR013783">
    <property type="entry name" value="Ig-like_fold"/>
</dbReference>
<reference evidence="6 7" key="1">
    <citation type="submission" date="2018-07" db="EMBL/GenBank/DDBJ databases">
        <title>Genome sequencing of Runella.</title>
        <authorList>
            <person name="Baek M.-G."/>
            <person name="Yi H."/>
        </authorList>
    </citation>
    <scope>NUCLEOTIDE SEQUENCE [LARGE SCALE GENOMIC DNA]</scope>
    <source>
        <strain evidence="6 7">HYN0085</strain>
    </source>
</reference>
<dbReference type="GO" id="GO:0000272">
    <property type="term" value="P:polysaccharide catabolic process"/>
    <property type="evidence" value="ECO:0007669"/>
    <property type="project" value="UniProtKB-KW"/>
</dbReference>
<dbReference type="InterPro" id="IPR008928">
    <property type="entry name" value="6-hairpin_glycosidase_sf"/>
</dbReference>
<dbReference type="PROSITE" id="PS51257">
    <property type="entry name" value="PROKAR_LIPOPROTEIN"/>
    <property type="match status" value="1"/>
</dbReference>
<dbReference type="GO" id="GO:0008810">
    <property type="term" value="F:cellulase activity"/>
    <property type="evidence" value="ECO:0007669"/>
    <property type="project" value="InterPro"/>
</dbReference>
<dbReference type="CDD" id="cd02850">
    <property type="entry name" value="E_set_Cellulase_N"/>
    <property type="match status" value="1"/>
</dbReference>
<evidence type="ECO:0000256" key="2">
    <source>
        <dbReference type="ARBA" id="ARBA00023277"/>
    </source>
</evidence>
<sequence length="1391" mass="150506">MKMKNHLSRRHLLYWTLLWLTACGTLWAAPTQTTPYIKIDQFGYLPASRKVAVVADPQTGYNAAESFTPGTGANQYQVRRWSDDAVMLSGTLQVWGGGATHAQSGDRGWSFDFSSITTPGSYYIFDVANNVGSYRFDIGDNVYDEAMKHAVRMFYYQRLNFAKQTPYTDAKWADGASYEGANQDRFATSRFNKGNAATAKDLHGGWMDAGDVNKYTTFAESAVIQLAEAYRINPNAFKDNYAIPESGNGIPDLLDELKYELDFLKRMQDATGTNGFFLKVGVDNYNEVSPPSTDTRPRYYLPECTSATLAGAAMFAVAGQTFKTHPSLLTYGNDLIARSEAAWNRAKITTNNFTTFETSCDDGDIKSGDSDRPGEDQLGSAFVTAVYLYEATGKAEYKTFVESQYTAVKPYNGNWWGPYWMPQQLAFLRYTTLSGASSAVVTNIRNQKAGMNYLFSLNDYNNGTDLYRAYMADAQHHWGSNQVRANSGILNLDFVTFNLNPSSHAQYREVAEQYLHWMNGVNPMNLVMLSNMSVAGAENSVNEIYHTWFTNGTVWDNVQTSAYGPAPGYVTGGPNKSYSGSVANITNQPPQKAYKEWNNGSPENSWEITEPAIYSQAAYIMLLGRVMSTTASTDTQAPTTPTNLTVSNVAATGMTLSWTASTDNVGVTAYEVYQGGNLLNGNVIGTSFNVTGLTCNTAYSFTVKAKDAAGNVSAASNAANATTTACDTQAPNVPTNVVASNVSASSLTLSWTASTDNVAVTAYEVYRGATLVNGNVTATSLNVTGLTCNNAYSFTVKAKDAAGNISSSSSALNVTTAACPTGTVIYDDALAAGWEDWSWSSTRNYANTSPVQTGVNSMRVDFGGWGGLSLRQATALTTNSNTVMKFWVYSTAVNNMLFFVQTDDSSPQPASYAFTTDANQWKEITVNMAQMGNPATIKRINIQNNSANNITTYFDQIRIETGATADTQAPTTPANLSASAITQNSLTLSWTASTDNVGVTAYEVYRGATLVNGNLTATSLNITGLTCNTAYSFTVKAKDAAGNVSSSSNALNVSTSSCADTQAPSVPSGFTATNKTQTGFTLGWTASTDNVGVVAYEVYRGGVLVNGNVTTTSLAITGLTCNTTYSFTVKAKDAAGNVSAASSAFSVKTNACLSPVVYDENLDANWSDWSWNSTLNFANTNPVRVGSKSLRADIASTGGISLRHVNGISTTASTVLRFWVRGTAANNLLVYVQTDDTGAAVGNYTFTTKSNTWSEIVLNMSQLGNPSVIKRITIQNNSASTVTAYLDNIRLTTVNNARLAEEELTEKPNELLVYPNPSEGPITLKYFAPKPEKVQLQLWDMQGRMLQNNEESAESGTNFFNMDVSQQPVGMYLIQLKGPERIQTQKVLIRR</sequence>
<dbReference type="Gene3D" id="2.60.120.430">
    <property type="entry name" value="Galactose-binding lectin"/>
    <property type="match status" value="2"/>
</dbReference>
<comment type="similarity">
    <text evidence="1">Belongs to the glycosyl hydrolase 9 (cellulase E) family.</text>
</comment>
<dbReference type="Pfam" id="PF00041">
    <property type="entry name" value="fn3"/>
    <property type="match status" value="4"/>
</dbReference>
<dbReference type="InterPro" id="IPR036116">
    <property type="entry name" value="FN3_sf"/>
</dbReference>
<evidence type="ECO:0000256" key="1">
    <source>
        <dbReference type="ARBA" id="ARBA00007072"/>
    </source>
</evidence>
<protein>
    <submittedName>
        <fullName evidence="6">Glycoside hydrolase family 9</fullName>
    </submittedName>
</protein>
<dbReference type="InterPro" id="IPR004197">
    <property type="entry name" value="Cellulase_Ig-like"/>
</dbReference>
<keyword evidence="4" id="KW-0732">Signal</keyword>
<dbReference type="InterPro" id="IPR012341">
    <property type="entry name" value="6hp_glycosidase-like_sf"/>
</dbReference>
<dbReference type="Pfam" id="PF18962">
    <property type="entry name" value="Por_Secre_tail"/>
    <property type="match status" value="1"/>
</dbReference>
<dbReference type="Gene3D" id="2.60.40.10">
    <property type="entry name" value="Immunoglobulins"/>
    <property type="match status" value="5"/>
</dbReference>
<dbReference type="InterPro" id="IPR001701">
    <property type="entry name" value="Glyco_hydro_9"/>
</dbReference>
<dbReference type="InterPro" id="IPR026444">
    <property type="entry name" value="Secre_tail"/>
</dbReference>
<dbReference type="SUPFAM" id="SSF81296">
    <property type="entry name" value="E set domains"/>
    <property type="match status" value="1"/>
</dbReference>
<feature type="signal peptide" evidence="4">
    <location>
        <begin position="1"/>
        <end position="28"/>
    </location>
</feature>
<feature type="domain" description="Fibronectin type-III" evidence="5">
    <location>
        <begin position="733"/>
        <end position="819"/>
    </location>
</feature>
<dbReference type="CDD" id="cd00063">
    <property type="entry name" value="FN3"/>
    <property type="match status" value="4"/>
</dbReference>
<evidence type="ECO:0000313" key="6">
    <source>
        <dbReference type="EMBL" id="AXE18215.1"/>
    </source>
</evidence>
<dbReference type="OrthoDB" id="9808897at2"/>
<dbReference type="Gene3D" id="1.50.10.10">
    <property type="match status" value="1"/>
</dbReference>
<dbReference type="Pfam" id="PF00759">
    <property type="entry name" value="Glyco_hydro_9"/>
    <property type="match status" value="1"/>
</dbReference>
<keyword evidence="2" id="KW-0119">Carbohydrate metabolism</keyword>
<evidence type="ECO:0000259" key="5">
    <source>
        <dbReference type="PROSITE" id="PS50853"/>
    </source>
</evidence>
<keyword evidence="3" id="KW-0624">Polysaccharide degradation</keyword>
<evidence type="ECO:0000256" key="3">
    <source>
        <dbReference type="ARBA" id="ARBA00023326"/>
    </source>
</evidence>
<feature type="domain" description="Fibronectin type-III" evidence="5">
    <location>
        <begin position="972"/>
        <end position="1058"/>
    </location>
</feature>
<dbReference type="SUPFAM" id="SSF49265">
    <property type="entry name" value="Fibronectin type III"/>
    <property type="match status" value="2"/>
</dbReference>
<dbReference type="InterPro" id="IPR003961">
    <property type="entry name" value="FN3_dom"/>
</dbReference>
<keyword evidence="7" id="KW-1185">Reference proteome</keyword>
<evidence type="ECO:0000313" key="7">
    <source>
        <dbReference type="Proteomes" id="UP000251993"/>
    </source>
</evidence>
<evidence type="ECO:0000256" key="4">
    <source>
        <dbReference type="SAM" id="SignalP"/>
    </source>
</evidence>
<accession>A0A344THU4</accession>
<dbReference type="NCBIfam" id="TIGR04183">
    <property type="entry name" value="Por_Secre_tail"/>
    <property type="match status" value="1"/>
</dbReference>
<feature type="chain" id="PRO_5016963654" evidence="4">
    <location>
        <begin position="29"/>
        <end position="1391"/>
    </location>
</feature>
<dbReference type="Proteomes" id="UP000251993">
    <property type="component" value="Chromosome"/>
</dbReference>
<dbReference type="Pfam" id="PF02927">
    <property type="entry name" value="CelD_N"/>
    <property type="match status" value="1"/>
</dbReference>
<name>A0A344THU4_9BACT</name>
<proteinExistence type="inferred from homology"/>
<keyword evidence="6" id="KW-0378">Hydrolase</keyword>
<dbReference type="KEGG" id="run:DR864_10910"/>
<gene>
    <name evidence="6" type="ORF">DR864_10910</name>
</gene>
<dbReference type="SUPFAM" id="SSF49785">
    <property type="entry name" value="Galactose-binding domain-like"/>
    <property type="match status" value="1"/>
</dbReference>
<dbReference type="InterPro" id="IPR014756">
    <property type="entry name" value="Ig_E-set"/>
</dbReference>
<dbReference type="SUPFAM" id="SSF48208">
    <property type="entry name" value="Six-hairpin glycosidases"/>
    <property type="match status" value="1"/>
</dbReference>
<dbReference type="InterPro" id="IPR008979">
    <property type="entry name" value="Galactose-bd-like_sf"/>
</dbReference>
<dbReference type="PANTHER" id="PTHR47135">
    <property type="entry name" value="FIBRONECTIN TYPE III DOMAIN-CONTAINING PROTEIN 7"/>
    <property type="match status" value="1"/>
</dbReference>
<feature type="domain" description="Fibronectin type-III" evidence="5">
    <location>
        <begin position="640"/>
        <end position="726"/>
    </location>
</feature>
<dbReference type="PROSITE" id="PS50853">
    <property type="entry name" value="FN3"/>
    <property type="match status" value="4"/>
</dbReference>
<organism evidence="6 7">
    <name type="scientific">Runella rosea</name>
    <dbReference type="NCBI Taxonomy" id="2259595"/>
    <lineage>
        <taxon>Bacteria</taxon>
        <taxon>Pseudomonadati</taxon>
        <taxon>Bacteroidota</taxon>
        <taxon>Cytophagia</taxon>
        <taxon>Cytophagales</taxon>
        <taxon>Spirosomataceae</taxon>
        <taxon>Runella</taxon>
    </lineage>
</organism>
<dbReference type="EMBL" id="CP030850">
    <property type="protein sequence ID" value="AXE18215.1"/>
    <property type="molecule type" value="Genomic_DNA"/>
</dbReference>
<dbReference type="SMART" id="SM00060">
    <property type="entry name" value="FN3"/>
    <property type="match status" value="4"/>
</dbReference>